<dbReference type="EC" id="1.1.1.-" evidence="4"/>
<sequence>MKKPIVAIHPDILNVSDFYNVLKSKLAGFDIVVWNENVNLNSALVKIAIIWLETSKFDEKFENLDLLLVCGSGVDNIISKLTKKNYSFQIHRLVDPYLIDRVSNYVVLNVLNVHFNFKNYISNNTTAKWNKERVRPDKPVVGIMGVGKIGMASMNKLINLNFKVFGWARNKIKHEGLCDIYIGDSEFDRFLSECSILICCLPLTKKTENIINHDLLYKLNEGSYVINIGRGEHVVDDDLLGAIKDKQISGALLDVFREEPLPEIHPFWRDDRIVVTPHVAGNLNANEQASYATKIITNYYSKNIELGTRIDTNFQY</sequence>
<dbReference type="InterPro" id="IPR036291">
    <property type="entry name" value="NAD(P)-bd_dom_sf"/>
</dbReference>
<keyword evidence="5" id="KW-1185">Reference proteome</keyword>
<dbReference type="Pfam" id="PF02826">
    <property type="entry name" value="2-Hacid_dh_C"/>
    <property type="match status" value="1"/>
</dbReference>
<dbReference type="Gene3D" id="3.40.50.720">
    <property type="entry name" value="NAD(P)-binding Rossmann-like Domain"/>
    <property type="match status" value="2"/>
</dbReference>
<dbReference type="PATRIC" id="fig|698738.3.peg.2560"/>
<protein>
    <submittedName>
        <fullName evidence="4">D-isomer-specific 2-hydroxyacid dehydrogenase family protein</fullName>
        <ecNumber evidence="4">1.1.1.-</ecNumber>
    </submittedName>
</protein>
<evidence type="ECO:0000313" key="5">
    <source>
        <dbReference type="Proteomes" id="UP000032749"/>
    </source>
</evidence>
<dbReference type="KEGG" id="oai:OLEAN_C24730"/>
<proteinExistence type="predicted"/>
<name>R4YUG3_OLEAN</name>
<dbReference type="SUPFAM" id="SSF51735">
    <property type="entry name" value="NAD(P)-binding Rossmann-fold domains"/>
    <property type="match status" value="1"/>
</dbReference>
<dbReference type="PANTHER" id="PTHR43333">
    <property type="entry name" value="2-HACID_DH_C DOMAIN-CONTAINING PROTEIN"/>
    <property type="match status" value="1"/>
</dbReference>
<evidence type="ECO:0000313" key="4">
    <source>
        <dbReference type="EMBL" id="CCK76649.1"/>
    </source>
</evidence>
<reference evidence="4 5" key="1">
    <citation type="journal article" date="2013" name="Nat. Commun.">
        <title>Genome sequence and functional genomic analysis of the oil-degrading bacterium Oleispira antarctica.</title>
        <authorList>
            <person name="Kube M."/>
            <person name="Chernikova T.N."/>
            <person name="Al-Ramahi Y."/>
            <person name="Beloqui A."/>
            <person name="Lopez-Cortez N."/>
            <person name="Guazzaroni M.E."/>
            <person name="Heipieper H.J."/>
            <person name="Klages S."/>
            <person name="Kotsyurbenko O.R."/>
            <person name="Langer I."/>
            <person name="Nechitaylo T.Y."/>
            <person name="Lunsdorf H."/>
            <person name="Fernandez M."/>
            <person name="Juarez S."/>
            <person name="Ciordia S."/>
            <person name="Singer A."/>
            <person name="Kagan O."/>
            <person name="Egorova O."/>
            <person name="Petit P.A."/>
            <person name="Stogios P."/>
            <person name="Kim Y."/>
            <person name="Tchigvintsev A."/>
            <person name="Flick R."/>
            <person name="Denaro R."/>
            <person name="Genovese M."/>
            <person name="Albar J.P."/>
            <person name="Reva O.N."/>
            <person name="Martinez-Gomariz M."/>
            <person name="Tran H."/>
            <person name="Ferrer M."/>
            <person name="Savchenko A."/>
            <person name="Yakunin A.F."/>
            <person name="Yakimov M.M."/>
            <person name="Golyshina O.V."/>
            <person name="Reinhardt R."/>
            <person name="Golyshin P.N."/>
        </authorList>
    </citation>
    <scope>NUCLEOTIDE SEQUENCE [LARGE SCALE GENOMIC DNA]</scope>
</reference>
<keyword evidence="1 4" id="KW-0560">Oxidoreductase</keyword>
<keyword evidence="2" id="KW-0520">NAD</keyword>
<dbReference type="Proteomes" id="UP000032749">
    <property type="component" value="Chromosome"/>
</dbReference>
<evidence type="ECO:0000256" key="1">
    <source>
        <dbReference type="ARBA" id="ARBA00023002"/>
    </source>
</evidence>
<evidence type="ECO:0000259" key="3">
    <source>
        <dbReference type="Pfam" id="PF02826"/>
    </source>
</evidence>
<gene>
    <name evidence="4" type="ORF">OLEAN_C24730</name>
</gene>
<dbReference type="InterPro" id="IPR006140">
    <property type="entry name" value="D-isomer_DH_NAD-bd"/>
</dbReference>
<dbReference type="GO" id="GO:0051287">
    <property type="term" value="F:NAD binding"/>
    <property type="evidence" value="ECO:0007669"/>
    <property type="project" value="InterPro"/>
</dbReference>
<dbReference type="InterPro" id="IPR029753">
    <property type="entry name" value="D-isomer_DH_CS"/>
</dbReference>
<evidence type="ECO:0000256" key="2">
    <source>
        <dbReference type="ARBA" id="ARBA00023027"/>
    </source>
</evidence>
<dbReference type="AlphaFoldDB" id="R4YUG3"/>
<dbReference type="PANTHER" id="PTHR43333:SF1">
    <property type="entry name" value="D-ISOMER SPECIFIC 2-HYDROXYACID DEHYDROGENASE NAD-BINDING DOMAIN-CONTAINING PROTEIN"/>
    <property type="match status" value="1"/>
</dbReference>
<feature type="domain" description="D-isomer specific 2-hydroxyacid dehydrogenase NAD-binding" evidence="3">
    <location>
        <begin position="111"/>
        <end position="280"/>
    </location>
</feature>
<dbReference type="STRING" id="698738.OLEAN_C24730"/>
<accession>R4YUG3</accession>
<dbReference type="HOGENOM" id="CLU_019796_1_0_6"/>
<dbReference type="EMBL" id="FO203512">
    <property type="protein sequence ID" value="CCK76649.1"/>
    <property type="molecule type" value="Genomic_DNA"/>
</dbReference>
<organism evidence="4 5">
    <name type="scientific">Oleispira antarctica RB-8</name>
    <dbReference type="NCBI Taxonomy" id="698738"/>
    <lineage>
        <taxon>Bacteria</taxon>
        <taxon>Pseudomonadati</taxon>
        <taxon>Pseudomonadota</taxon>
        <taxon>Gammaproteobacteria</taxon>
        <taxon>Oceanospirillales</taxon>
        <taxon>Oceanospirillaceae</taxon>
        <taxon>Oleispira</taxon>
    </lineage>
</organism>
<dbReference type="PROSITE" id="PS00671">
    <property type="entry name" value="D_2_HYDROXYACID_DH_3"/>
    <property type="match status" value="1"/>
</dbReference>
<dbReference type="GO" id="GO:0016616">
    <property type="term" value="F:oxidoreductase activity, acting on the CH-OH group of donors, NAD or NADP as acceptor"/>
    <property type="evidence" value="ECO:0007669"/>
    <property type="project" value="UniProtKB-ARBA"/>
</dbReference>